<evidence type="ECO:0000256" key="1">
    <source>
        <dbReference type="ARBA" id="ARBA00004496"/>
    </source>
</evidence>
<dbReference type="AlphaFoldDB" id="A0A1R1PTA3"/>
<gene>
    <name evidence="5" type="ORF">AX774_g2349</name>
</gene>
<evidence type="ECO:0000256" key="2">
    <source>
        <dbReference type="ARBA" id="ARBA00022741"/>
    </source>
</evidence>
<dbReference type="Gene3D" id="1.10.510.10">
    <property type="entry name" value="Transferase(Phosphotransferase) domain 1"/>
    <property type="match status" value="2"/>
</dbReference>
<comment type="subcellular location">
    <subcellularLocation>
        <location evidence="1">Cytoplasm</location>
    </subcellularLocation>
</comment>
<dbReference type="GO" id="GO:0000289">
    <property type="term" value="P:nuclear-transcribed mRNA poly(A) tail shortening"/>
    <property type="evidence" value="ECO:0007669"/>
    <property type="project" value="InterPro"/>
</dbReference>
<dbReference type="Gene3D" id="1.20.5.5160">
    <property type="match status" value="1"/>
</dbReference>
<evidence type="ECO:0000256" key="3">
    <source>
        <dbReference type="ARBA" id="ARBA00022840"/>
    </source>
</evidence>
<protein>
    <submittedName>
        <fullName evidence="5">PAB-dependent poly(A)-specific ribonuclease subunit pan3</fullName>
    </submittedName>
</protein>
<evidence type="ECO:0000313" key="5">
    <source>
        <dbReference type="EMBL" id="OMH84122.1"/>
    </source>
</evidence>
<dbReference type="InterPro" id="IPR041332">
    <property type="entry name" value="Pan3_CK"/>
</dbReference>
<sequence length="278" mass="31261">MDDTSPRTIHHYTSLTPIDPPGPNYGLQGHMLKATFYKAFSSVDGKTYCIHRVHGLSQILFQHPPKTIKTLQRQDFASVGFTFLSILSRTMNPQSSLAECMASVQLSYSLELNQLISMLISNNSRVNVDMILATYSHRLLAEYDLSLNRLDEMEANLSLELENGRLFRIISKLNFIIGRPGLKSDNKWSETGERYIISLFFGHIFHQVEADLKPVVDIAHVVMNLNKLDAGSTEHILLTSGDEKTCLVVTYKYIKECVEAAFNELLCCGGTMVIVLNV</sequence>
<feature type="domain" description="Pan3 C-terminal knob" evidence="4">
    <location>
        <begin position="129"/>
        <end position="265"/>
    </location>
</feature>
<dbReference type="Proteomes" id="UP000188320">
    <property type="component" value="Unassembled WGS sequence"/>
</dbReference>
<dbReference type="GO" id="GO:0008143">
    <property type="term" value="F:poly(A) binding"/>
    <property type="evidence" value="ECO:0007669"/>
    <property type="project" value="TreeGrafter"/>
</dbReference>
<comment type="caution">
    <text evidence="5">The sequence shown here is derived from an EMBL/GenBank/DDBJ whole genome shotgun (WGS) entry which is preliminary data.</text>
</comment>
<dbReference type="GO" id="GO:0000932">
    <property type="term" value="C:P-body"/>
    <property type="evidence" value="ECO:0007669"/>
    <property type="project" value="TreeGrafter"/>
</dbReference>
<organism evidence="5 6">
    <name type="scientific">Zancudomyces culisetae</name>
    <name type="common">Gut fungus</name>
    <name type="synonym">Smittium culisetae</name>
    <dbReference type="NCBI Taxonomy" id="1213189"/>
    <lineage>
        <taxon>Eukaryota</taxon>
        <taxon>Fungi</taxon>
        <taxon>Fungi incertae sedis</taxon>
        <taxon>Zoopagomycota</taxon>
        <taxon>Kickxellomycotina</taxon>
        <taxon>Harpellomycetes</taxon>
        <taxon>Harpellales</taxon>
        <taxon>Legeriomycetaceae</taxon>
        <taxon>Zancudomyces</taxon>
    </lineage>
</organism>
<dbReference type="OrthoDB" id="204958at2759"/>
<dbReference type="GO" id="GO:0031251">
    <property type="term" value="C:PAN complex"/>
    <property type="evidence" value="ECO:0007669"/>
    <property type="project" value="InterPro"/>
</dbReference>
<name>A0A1R1PTA3_ZANCU</name>
<evidence type="ECO:0000313" key="6">
    <source>
        <dbReference type="Proteomes" id="UP000188320"/>
    </source>
</evidence>
<accession>A0A1R1PTA3</accession>
<evidence type="ECO:0000259" key="4">
    <source>
        <dbReference type="Pfam" id="PF18101"/>
    </source>
</evidence>
<dbReference type="PANTHER" id="PTHR12272:SF11">
    <property type="entry name" value="PAN2-PAN3 DEADENYLATION COMPLEX SUBUNIT PAN3"/>
    <property type="match status" value="1"/>
</dbReference>
<dbReference type="PANTHER" id="PTHR12272">
    <property type="entry name" value="DEADENYLATION COMPLEX SUBUNIT PAN3"/>
    <property type="match status" value="1"/>
</dbReference>
<keyword evidence="3" id="KW-0067">ATP-binding</keyword>
<dbReference type="InterPro" id="IPR030844">
    <property type="entry name" value="PAN3"/>
</dbReference>
<reference evidence="6" key="1">
    <citation type="submission" date="2017-01" db="EMBL/GenBank/DDBJ databases">
        <authorList>
            <person name="Wang Y."/>
            <person name="White M."/>
            <person name="Kvist S."/>
            <person name="Moncalvo J.-M."/>
        </authorList>
    </citation>
    <scope>NUCLEOTIDE SEQUENCE [LARGE SCALE GENOMIC DNA]</scope>
    <source>
        <strain evidence="6">COL-18-3</strain>
    </source>
</reference>
<proteinExistence type="predicted"/>
<dbReference type="Gene3D" id="1.10.287.3700">
    <property type="match status" value="1"/>
</dbReference>
<keyword evidence="6" id="KW-1185">Reference proteome</keyword>
<dbReference type="EMBL" id="LSSK01000248">
    <property type="protein sequence ID" value="OMH84122.1"/>
    <property type="molecule type" value="Genomic_DNA"/>
</dbReference>
<dbReference type="Pfam" id="PF18101">
    <property type="entry name" value="Pan3_CK"/>
    <property type="match status" value="1"/>
</dbReference>
<dbReference type="GO" id="GO:0005524">
    <property type="term" value="F:ATP binding"/>
    <property type="evidence" value="ECO:0007669"/>
    <property type="project" value="UniProtKB-KW"/>
</dbReference>
<keyword evidence="2" id="KW-0547">Nucleotide-binding</keyword>